<dbReference type="AlphaFoldDB" id="F4QHH9"/>
<sequence>MIRGIDKAMKTLVEMKFGSHLYGTATAQSDLDVKAVYLPDARDILLQRVKPSVNIVREKARGEKNTADDIDFEAYSPAKFLDLLADGQTVALDMLFAPDDMMLSPPDPIWHEMKALAPRLFSRKTTAFVSYCRQQARKYGVKGARLAAVRLALDGLIAIEDTYGANTKLGVAEAEIRALAQNHDLLDIVVLPHPDGSPASYFDIAGKKAIFSASIKGARTMVQNLFDEFGARTRAAEDNQGVDWKAMTHAVRIADQAIEFLDTRQITFPRSNAAHLLAIKRGEIAYAAVAEEIETLLAKVEAAVERTTLPEAVDRSVIDDFVAALYRQVVMS</sequence>
<dbReference type="InterPro" id="IPR018775">
    <property type="entry name" value="RlaP"/>
</dbReference>
<name>F4QHH9_9CAUL</name>
<keyword evidence="2" id="KW-1185">Reference proteome</keyword>
<accession>F4QHH9</accession>
<dbReference type="STRING" id="715226.ABI_11530"/>
<gene>
    <name evidence="1" type="ORF">ABI_11530</name>
</gene>
<organism evidence="1 2">
    <name type="scientific">Asticcacaulis biprosthecium C19</name>
    <dbReference type="NCBI Taxonomy" id="715226"/>
    <lineage>
        <taxon>Bacteria</taxon>
        <taxon>Pseudomonadati</taxon>
        <taxon>Pseudomonadota</taxon>
        <taxon>Alphaproteobacteria</taxon>
        <taxon>Caulobacterales</taxon>
        <taxon>Caulobacteraceae</taxon>
        <taxon>Asticcacaulis</taxon>
    </lineage>
</organism>
<dbReference type="PANTHER" id="PTHR34817">
    <property type="entry name" value="NUCLEOTIDYLTRANSFERASE"/>
    <property type="match status" value="1"/>
</dbReference>
<proteinExistence type="predicted"/>
<dbReference type="HOGENOM" id="CLU_072256_0_0_5"/>
<evidence type="ECO:0000313" key="2">
    <source>
        <dbReference type="Proteomes" id="UP000006512"/>
    </source>
</evidence>
<dbReference type="PANTHER" id="PTHR34817:SF1">
    <property type="entry name" value="NUCLEOTIDYLTRANSFERASE"/>
    <property type="match status" value="1"/>
</dbReference>
<evidence type="ECO:0000313" key="1">
    <source>
        <dbReference type="EMBL" id="EGF92716.1"/>
    </source>
</evidence>
<dbReference type="Proteomes" id="UP000006512">
    <property type="component" value="Unassembled WGS sequence"/>
</dbReference>
<protein>
    <submittedName>
        <fullName evidence="1">NrdC.11</fullName>
    </submittedName>
</protein>
<reference evidence="2" key="1">
    <citation type="submission" date="2011-03" db="EMBL/GenBank/DDBJ databases">
        <title>Draft genome sequence of Brevundimonas diminuta.</title>
        <authorList>
            <person name="Brown P.J.B."/>
            <person name="Buechlein A."/>
            <person name="Hemmerich C."/>
            <person name="Brun Y.V."/>
        </authorList>
    </citation>
    <scope>NUCLEOTIDE SEQUENCE [LARGE SCALE GENOMIC DNA]</scope>
    <source>
        <strain evidence="2">C19</strain>
    </source>
</reference>
<dbReference type="EMBL" id="GL883077">
    <property type="protein sequence ID" value="EGF92716.1"/>
    <property type="molecule type" value="Genomic_DNA"/>
</dbReference>
<dbReference type="eggNOG" id="COG3541">
    <property type="taxonomic scope" value="Bacteria"/>
</dbReference>
<dbReference type="Pfam" id="PF10127">
    <property type="entry name" value="RlaP"/>
    <property type="match status" value="1"/>
</dbReference>